<evidence type="ECO:0000313" key="4">
    <source>
        <dbReference type="Proteomes" id="UP000050514"/>
    </source>
</evidence>
<gene>
    <name evidence="3" type="ORF">AC812_02035</name>
</gene>
<dbReference type="Pfam" id="PF13632">
    <property type="entry name" value="Glyco_trans_2_3"/>
    <property type="match status" value="1"/>
</dbReference>
<sequence length="309" mass="35145">MNKFDPIVSIIIVSYNVENYLTSCIESLVGHSCKVPFEIIVVDNNSIDNSVCSLQQKFPQIPVIQSSKNLGFAAANNLGATIAKGQYLLLLNPDTIVEDKAIEELVYFLSENPSAGAVGSYLKNPDGSFQMSCYPFPTLFRELWRLLHLDKLIPIGLYPQTTWNRNLPHKCDVIQGTSMMIKKIAWDSLGGLDENFFMYSEEVDFCYRLAKAGFECYWVPQSKVIHYGGQSTSQFAREMFLQLYRAKTQFFKKHQGQVAAGIYKLILLVASLIRISFSPISARITPRQKDHQKQIRENYKYLISSLPRL</sequence>
<keyword evidence="4" id="KW-1185">Reference proteome</keyword>
<dbReference type="PANTHER" id="PTHR43179:SF7">
    <property type="entry name" value="RHAMNOSYLTRANSFERASE WBBL"/>
    <property type="match status" value="1"/>
</dbReference>
<feature type="domain" description="Glycosyltransferase 2-like" evidence="1">
    <location>
        <begin position="9"/>
        <end position="150"/>
    </location>
</feature>
<dbReference type="SUPFAM" id="SSF53448">
    <property type="entry name" value="Nucleotide-diphospho-sugar transferases"/>
    <property type="match status" value="1"/>
</dbReference>
<dbReference type="PANTHER" id="PTHR43179">
    <property type="entry name" value="RHAMNOSYLTRANSFERASE WBBL"/>
    <property type="match status" value="1"/>
</dbReference>
<dbReference type="Gene3D" id="3.90.550.10">
    <property type="entry name" value="Spore Coat Polysaccharide Biosynthesis Protein SpsA, Chain A"/>
    <property type="match status" value="1"/>
</dbReference>
<dbReference type="InterPro" id="IPR001173">
    <property type="entry name" value="Glyco_trans_2-like"/>
</dbReference>
<accession>A0A0P6Y8J4</accession>
<dbReference type="STRING" id="360411.AC812_02035"/>
<evidence type="ECO:0000313" key="3">
    <source>
        <dbReference type="EMBL" id="KPL78019.1"/>
    </source>
</evidence>
<dbReference type="Pfam" id="PF00535">
    <property type="entry name" value="Glycos_transf_2"/>
    <property type="match status" value="1"/>
</dbReference>
<dbReference type="OrthoDB" id="9813495at2"/>
<dbReference type="EMBL" id="LGHJ01000007">
    <property type="protein sequence ID" value="KPL78019.1"/>
    <property type="molecule type" value="Genomic_DNA"/>
</dbReference>
<organism evidence="3 4">
    <name type="scientific">Bellilinea caldifistulae</name>
    <dbReference type="NCBI Taxonomy" id="360411"/>
    <lineage>
        <taxon>Bacteria</taxon>
        <taxon>Bacillati</taxon>
        <taxon>Chloroflexota</taxon>
        <taxon>Anaerolineae</taxon>
        <taxon>Anaerolineales</taxon>
        <taxon>Anaerolineaceae</taxon>
        <taxon>Bellilinea</taxon>
    </lineage>
</organism>
<comment type="caution">
    <text evidence="3">The sequence shown here is derived from an EMBL/GenBank/DDBJ whole genome shotgun (WGS) entry which is preliminary data.</text>
</comment>
<evidence type="ECO:0000259" key="1">
    <source>
        <dbReference type="Pfam" id="PF00535"/>
    </source>
</evidence>
<evidence type="ECO:0000259" key="2">
    <source>
        <dbReference type="Pfam" id="PF13632"/>
    </source>
</evidence>
<protein>
    <recommendedName>
        <fullName evidence="1 2">Glycosyltransferase 2-like domain-containing protein</fullName>
    </recommendedName>
</protein>
<dbReference type="CDD" id="cd04186">
    <property type="entry name" value="GT_2_like_c"/>
    <property type="match status" value="1"/>
</dbReference>
<dbReference type="InterPro" id="IPR029044">
    <property type="entry name" value="Nucleotide-diphossugar_trans"/>
</dbReference>
<dbReference type="AlphaFoldDB" id="A0A0P6Y8J4"/>
<reference evidence="3 4" key="1">
    <citation type="submission" date="2015-07" db="EMBL/GenBank/DDBJ databases">
        <title>Draft genome of Bellilinea caldifistulae DSM 17877.</title>
        <authorList>
            <person name="Hemp J."/>
            <person name="Ward L.M."/>
            <person name="Pace L.A."/>
            <person name="Fischer W.W."/>
        </authorList>
    </citation>
    <scope>NUCLEOTIDE SEQUENCE [LARGE SCALE GENOMIC DNA]</scope>
    <source>
        <strain evidence="3 4">GOMI-1</strain>
    </source>
</reference>
<dbReference type="Proteomes" id="UP000050514">
    <property type="component" value="Unassembled WGS sequence"/>
</dbReference>
<dbReference type="RefSeq" id="WP_061916543.1">
    <property type="nucleotide sequence ID" value="NZ_DF967971.1"/>
</dbReference>
<feature type="domain" description="Glycosyltransferase 2-like" evidence="2">
    <location>
        <begin position="167"/>
        <end position="256"/>
    </location>
</feature>
<name>A0A0P6Y8J4_9CHLR</name>
<proteinExistence type="predicted"/>